<dbReference type="InterPro" id="IPR000182">
    <property type="entry name" value="GNAT_dom"/>
</dbReference>
<gene>
    <name evidence="2" type="ORF">JOC49_000862</name>
</gene>
<evidence type="ECO:0000313" key="2">
    <source>
        <dbReference type="EMBL" id="MBM7561342.1"/>
    </source>
</evidence>
<name>A0ABS2MPN8_9FIRM</name>
<comment type="caution">
    <text evidence="2">The sequence shown here is derived from an EMBL/GenBank/DDBJ whole genome shotgun (WGS) entry which is preliminary data.</text>
</comment>
<dbReference type="Gene3D" id="3.40.630.30">
    <property type="match status" value="1"/>
</dbReference>
<keyword evidence="3" id="KW-1185">Reference proteome</keyword>
<evidence type="ECO:0000259" key="1">
    <source>
        <dbReference type="PROSITE" id="PS51186"/>
    </source>
</evidence>
<reference evidence="2 3" key="1">
    <citation type="submission" date="2021-01" db="EMBL/GenBank/DDBJ databases">
        <title>Genomic Encyclopedia of Type Strains, Phase IV (KMG-IV): sequencing the most valuable type-strain genomes for metagenomic binning, comparative biology and taxonomic classification.</title>
        <authorList>
            <person name="Goeker M."/>
        </authorList>
    </citation>
    <scope>NUCLEOTIDE SEQUENCE [LARGE SCALE GENOMIC DNA]</scope>
    <source>
        <strain evidence="2 3">DSM 24436</strain>
    </source>
</reference>
<proteinExistence type="predicted"/>
<dbReference type="InterPro" id="IPR016181">
    <property type="entry name" value="Acyl_CoA_acyltransferase"/>
</dbReference>
<dbReference type="SUPFAM" id="SSF55729">
    <property type="entry name" value="Acyl-CoA N-acyltransferases (Nat)"/>
    <property type="match status" value="1"/>
</dbReference>
<dbReference type="Proteomes" id="UP000767854">
    <property type="component" value="Unassembled WGS sequence"/>
</dbReference>
<dbReference type="RefSeq" id="WP_204662755.1">
    <property type="nucleotide sequence ID" value="NZ_JAFBDT010000004.1"/>
</dbReference>
<dbReference type="Pfam" id="PF13302">
    <property type="entry name" value="Acetyltransf_3"/>
    <property type="match status" value="1"/>
</dbReference>
<sequence length="175" mass="20277">MLDGKKVRLRAYHKEDLETVVTLINDPDVKKLLTPGIPFPYTLEDENKWYESISGNSTGLYNFAIETLEDSVYLGGCGINSIDWKNSVAVIGIFIGRKDYWGKGFGTDAMEVLIDFIFDQMNIRKIRLNVFEFNVRAYKSYLKCGFKVEGTLKAEIFRDGRYYDEYIMGLFRDDR</sequence>
<accession>A0ABS2MPN8</accession>
<feature type="domain" description="N-acetyltransferase" evidence="1">
    <location>
        <begin position="7"/>
        <end position="173"/>
    </location>
</feature>
<dbReference type="PANTHER" id="PTHR43415:SF3">
    <property type="entry name" value="GNAT-FAMILY ACETYLTRANSFERASE"/>
    <property type="match status" value="1"/>
</dbReference>
<evidence type="ECO:0000313" key="3">
    <source>
        <dbReference type="Proteomes" id="UP000767854"/>
    </source>
</evidence>
<dbReference type="PANTHER" id="PTHR43415">
    <property type="entry name" value="SPERMIDINE N(1)-ACETYLTRANSFERASE"/>
    <property type="match status" value="1"/>
</dbReference>
<dbReference type="PROSITE" id="PS51186">
    <property type="entry name" value="GNAT"/>
    <property type="match status" value="1"/>
</dbReference>
<protein>
    <submittedName>
        <fullName evidence="2">RimJ/RimL family protein N-acetyltransferase</fullName>
    </submittedName>
</protein>
<dbReference type="EMBL" id="JAFBDT010000004">
    <property type="protein sequence ID" value="MBM7561342.1"/>
    <property type="molecule type" value="Genomic_DNA"/>
</dbReference>
<organism evidence="2 3">
    <name type="scientific">Fusibacter tunisiensis</name>
    <dbReference type="NCBI Taxonomy" id="1008308"/>
    <lineage>
        <taxon>Bacteria</taxon>
        <taxon>Bacillati</taxon>
        <taxon>Bacillota</taxon>
        <taxon>Clostridia</taxon>
        <taxon>Eubacteriales</taxon>
        <taxon>Eubacteriales Family XII. Incertae Sedis</taxon>
        <taxon>Fusibacter</taxon>
    </lineage>
</organism>